<keyword evidence="4 9" id="KW-0812">Transmembrane</keyword>
<evidence type="ECO:0000256" key="4">
    <source>
        <dbReference type="ARBA" id="ARBA00022692"/>
    </source>
</evidence>
<evidence type="ECO:0000256" key="5">
    <source>
        <dbReference type="ARBA" id="ARBA00022989"/>
    </source>
</evidence>
<dbReference type="Pfam" id="PF26314">
    <property type="entry name" value="MptA_B_family"/>
    <property type="match status" value="1"/>
</dbReference>
<keyword evidence="2" id="KW-0328">Glycosyltransferase</keyword>
<dbReference type="Proteomes" id="UP000249432">
    <property type="component" value="Unassembled WGS sequence"/>
</dbReference>
<feature type="transmembrane region" description="Helical" evidence="9">
    <location>
        <begin position="411"/>
        <end position="436"/>
    </location>
</feature>
<dbReference type="EMBL" id="QFRA01000008">
    <property type="protein sequence ID" value="PZR05165.1"/>
    <property type="molecule type" value="Genomic_DNA"/>
</dbReference>
<feature type="transmembrane region" description="Helical" evidence="9">
    <location>
        <begin position="249"/>
        <end position="277"/>
    </location>
</feature>
<evidence type="ECO:0000256" key="6">
    <source>
        <dbReference type="ARBA" id="ARBA00023136"/>
    </source>
</evidence>
<gene>
    <name evidence="10" type="ORF">DI525_04920</name>
</gene>
<feature type="transmembrane region" description="Helical" evidence="9">
    <location>
        <begin position="91"/>
        <end position="108"/>
    </location>
</feature>
<dbReference type="RefSeq" id="WP_303734665.1">
    <property type="nucleotide sequence ID" value="NZ_CAKZHK010000008.1"/>
</dbReference>
<dbReference type="InterPro" id="IPR049829">
    <property type="entry name" value="MptA/B-like"/>
</dbReference>
<keyword evidence="5 9" id="KW-1133">Transmembrane helix</keyword>
<accession>A0A2W5T116</accession>
<proteinExistence type="inferred from homology"/>
<feature type="transmembrane region" description="Helical" evidence="9">
    <location>
        <begin position="304"/>
        <end position="326"/>
    </location>
</feature>
<comment type="caution">
    <text evidence="10">The sequence shown here is derived from an EMBL/GenBank/DDBJ whole genome shotgun (WGS) entry which is preliminary data.</text>
</comment>
<evidence type="ECO:0000256" key="8">
    <source>
        <dbReference type="NCBIfam" id="TIGR03459"/>
    </source>
</evidence>
<dbReference type="GO" id="GO:0016020">
    <property type="term" value="C:membrane"/>
    <property type="evidence" value="ECO:0007669"/>
    <property type="project" value="UniProtKB-SubCell"/>
</dbReference>
<dbReference type="NCBIfam" id="NF038066">
    <property type="entry name" value="MptB"/>
    <property type="match status" value="1"/>
</dbReference>
<protein>
    <recommendedName>
        <fullName evidence="8">Alpha-(1-&gt;6)-mannopyranosyltransferase A</fullName>
    </recommendedName>
</protein>
<feature type="transmembrane region" description="Helical" evidence="9">
    <location>
        <begin position="380"/>
        <end position="399"/>
    </location>
</feature>
<reference evidence="10 11" key="1">
    <citation type="submission" date="2017-08" db="EMBL/GenBank/DDBJ databases">
        <title>Infants hospitalized years apart are colonized by the same room-sourced microbial strains.</title>
        <authorList>
            <person name="Brooks B."/>
            <person name="Olm M.R."/>
            <person name="Firek B.A."/>
            <person name="Baker R."/>
            <person name="Thomas B.C."/>
            <person name="Morowitz M.J."/>
            <person name="Banfield J.F."/>
        </authorList>
    </citation>
    <scope>NUCLEOTIDE SEQUENCE [LARGE SCALE GENOMIC DNA]</scope>
    <source>
        <strain evidence="10">S2_003_000_R1_3</strain>
    </source>
</reference>
<comment type="similarity">
    <text evidence="7">Belongs to the MptA/B family.</text>
</comment>
<keyword evidence="3 10" id="KW-0808">Transferase</keyword>
<organism evidence="10 11">
    <name type="scientific">Corynebacterium kroppenstedtii</name>
    <dbReference type="NCBI Taxonomy" id="161879"/>
    <lineage>
        <taxon>Bacteria</taxon>
        <taxon>Bacillati</taxon>
        <taxon>Actinomycetota</taxon>
        <taxon>Actinomycetes</taxon>
        <taxon>Mycobacteriales</taxon>
        <taxon>Corynebacteriaceae</taxon>
        <taxon>Corynebacterium</taxon>
    </lineage>
</organism>
<evidence type="ECO:0000256" key="7">
    <source>
        <dbReference type="ARBA" id="ARBA00043987"/>
    </source>
</evidence>
<keyword evidence="6 9" id="KW-0472">Membrane</keyword>
<dbReference type="InterPro" id="IPR017822">
    <property type="entry name" value="MptA-like"/>
</dbReference>
<comment type="subcellular location">
    <subcellularLocation>
        <location evidence="1">Membrane</location>
        <topology evidence="1">Multi-pass membrane protein</topology>
    </subcellularLocation>
</comment>
<sequence>MSTPSRTNPLRRPLWLGTVASILLMVSSWSSGAQRTRGGIIRMLNLDWIMYGHVKNIGFILSWVALGLLLYCWCLWGRIVYHEKTAIRESVKTLVGWIVPLLFASPMYSRDVYSYLVQGAMVRDGFDPYKDGAAVNPGPMLLEVSPDWRNTTTPYGPLHLWIGDGITTLVGSNITIGVFLYKFISVAGYAAIAWAVISIARHIGGNPAVALWLGVANPVVFLHLVGGMHNESVMVAFSCLGLVLALRRHPLWGALFIGIGFSLKATALVTLPFLIWIAMRQRGITPSTWSLHDPRRTLASLKKAIPAFVFYGITTVLIVCTVLTPITYASGSSWGWVSQLSGNTKVINLLALPSFLAQFTAAFAASFFPGATFNSVLSTYRSISMIIMVVLLIVVWWRFRQTPRRAIEGAAWAYLITCIFNAVTLPWYYAAGVVLVGTFRPSPRVTHFTVIASLIVAGSFTGSGNNWLYRWSWMWIVITVAFVLYFAVFRGDESKTHRLGTTHDLAS</sequence>
<feature type="transmembrane region" description="Helical" evidence="9">
    <location>
        <begin position="471"/>
        <end position="489"/>
    </location>
</feature>
<evidence type="ECO:0000313" key="11">
    <source>
        <dbReference type="Proteomes" id="UP000249432"/>
    </source>
</evidence>
<evidence type="ECO:0000256" key="1">
    <source>
        <dbReference type="ARBA" id="ARBA00004141"/>
    </source>
</evidence>
<dbReference type="NCBIfam" id="TIGR03459">
    <property type="entry name" value="crt_membr"/>
    <property type="match status" value="1"/>
</dbReference>
<name>A0A2W5T116_9CORY</name>
<evidence type="ECO:0000256" key="9">
    <source>
        <dbReference type="SAM" id="Phobius"/>
    </source>
</evidence>
<feature type="transmembrane region" description="Helical" evidence="9">
    <location>
        <begin position="179"/>
        <end position="197"/>
    </location>
</feature>
<dbReference type="GO" id="GO:0016757">
    <property type="term" value="F:glycosyltransferase activity"/>
    <property type="evidence" value="ECO:0007669"/>
    <property type="project" value="UniProtKB-KW"/>
</dbReference>
<feature type="transmembrane region" description="Helical" evidence="9">
    <location>
        <begin position="448"/>
        <end position="465"/>
    </location>
</feature>
<feature type="transmembrane region" description="Helical" evidence="9">
    <location>
        <begin position="57"/>
        <end position="79"/>
    </location>
</feature>
<feature type="transmembrane region" description="Helical" evidence="9">
    <location>
        <begin position="209"/>
        <end position="229"/>
    </location>
</feature>
<dbReference type="AlphaFoldDB" id="A0A2W5T116"/>
<evidence type="ECO:0000313" key="10">
    <source>
        <dbReference type="EMBL" id="PZR05165.1"/>
    </source>
</evidence>
<evidence type="ECO:0000256" key="2">
    <source>
        <dbReference type="ARBA" id="ARBA00022676"/>
    </source>
</evidence>
<evidence type="ECO:0000256" key="3">
    <source>
        <dbReference type="ARBA" id="ARBA00022679"/>
    </source>
</evidence>
<feature type="transmembrane region" description="Helical" evidence="9">
    <location>
        <begin position="346"/>
        <end position="368"/>
    </location>
</feature>